<feature type="region of interest" description="Disordered" evidence="1">
    <location>
        <begin position="260"/>
        <end position="282"/>
    </location>
</feature>
<evidence type="ECO:0000313" key="4">
    <source>
        <dbReference type="Proteomes" id="UP000076632"/>
    </source>
</evidence>
<dbReference type="RefSeq" id="XP_018189925.1">
    <property type="nucleotide sequence ID" value="XM_018332125.1"/>
</dbReference>
<reference evidence="3 4" key="1">
    <citation type="journal article" date="2016" name="Fungal Biol.">
        <title>The genome of Xylona heveae provides a window into fungal endophytism.</title>
        <authorList>
            <person name="Gazis R."/>
            <person name="Kuo A."/>
            <person name="Riley R."/>
            <person name="LaButti K."/>
            <person name="Lipzen A."/>
            <person name="Lin J."/>
            <person name="Amirebrahimi M."/>
            <person name="Hesse C.N."/>
            <person name="Spatafora J.W."/>
            <person name="Henrissat B."/>
            <person name="Hainaut M."/>
            <person name="Grigoriev I.V."/>
            <person name="Hibbett D.S."/>
        </authorList>
    </citation>
    <scope>NUCLEOTIDE SEQUENCE [LARGE SCALE GENOMIC DNA]</scope>
    <source>
        <strain evidence="3 4">TC161</strain>
    </source>
</reference>
<proteinExistence type="predicted"/>
<gene>
    <name evidence="3" type="ORF">L228DRAFT_245293</name>
</gene>
<dbReference type="InterPro" id="IPR000210">
    <property type="entry name" value="BTB/POZ_dom"/>
</dbReference>
<dbReference type="GeneID" id="28897262"/>
<dbReference type="PANTHER" id="PTHR47843">
    <property type="entry name" value="BTB DOMAIN-CONTAINING PROTEIN-RELATED"/>
    <property type="match status" value="1"/>
</dbReference>
<feature type="region of interest" description="Disordered" evidence="1">
    <location>
        <begin position="1"/>
        <end position="21"/>
    </location>
</feature>
<feature type="compositionally biased region" description="Basic and acidic residues" evidence="1">
    <location>
        <begin position="260"/>
        <end position="276"/>
    </location>
</feature>
<evidence type="ECO:0000256" key="1">
    <source>
        <dbReference type="SAM" id="MobiDB-lite"/>
    </source>
</evidence>
<dbReference type="CDD" id="cd18186">
    <property type="entry name" value="BTB_POZ_ZBTB_KLHL-like"/>
    <property type="match status" value="1"/>
</dbReference>
<dbReference type="STRING" id="1328760.A0A165I4I1"/>
<dbReference type="OrthoDB" id="194443at2759"/>
<dbReference type="OMA" id="PCISFRI"/>
<dbReference type="SUPFAM" id="SSF54695">
    <property type="entry name" value="POZ domain"/>
    <property type="match status" value="1"/>
</dbReference>
<dbReference type="Gene3D" id="3.30.710.10">
    <property type="entry name" value="Potassium Channel Kv1.1, Chain A"/>
    <property type="match status" value="1"/>
</dbReference>
<name>A0A165I4I1_XYLHT</name>
<dbReference type="PROSITE" id="PS50097">
    <property type="entry name" value="BTB"/>
    <property type="match status" value="1"/>
</dbReference>
<feature type="domain" description="BTB" evidence="2">
    <location>
        <begin position="63"/>
        <end position="157"/>
    </location>
</feature>
<evidence type="ECO:0000259" key="2">
    <source>
        <dbReference type="PROSITE" id="PS50097"/>
    </source>
</evidence>
<evidence type="ECO:0000313" key="3">
    <source>
        <dbReference type="EMBL" id="KZF24370.1"/>
    </source>
</evidence>
<keyword evidence="4" id="KW-1185">Reference proteome</keyword>
<organism evidence="3 4">
    <name type="scientific">Xylona heveae (strain CBS 132557 / TC161)</name>
    <dbReference type="NCBI Taxonomy" id="1328760"/>
    <lineage>
        <taxon>Eukaryota</taxon>
        <taxon>Fungi</taxon>
        <taxon>Dikarya</taxon>
        <taxon>Ascomycota</taxon>
        <taxon>Pezizomycotina</taxon>
        <taxon>Xylonomycetes</taxon>
        <taxon>Xylonales</taxon>
        <taxon>Xylonaceae</taxon>
        <taxon>Xylona</taxon>
    </lineage>
</organism>
<dbReference type="InParanoid" id="A0A165I4I1"/>
<dbReference type="InterPro" id="IPR011333">
    <property type="entry name" value="SKP1/BTB/POZ_sf"/>
</dbReference>
<sequence length="282" mass="32293">MNPLKRSYDNQNLASMKQEEEEADYAYGYENPEKQNTFERAYTDDDYCSPCISFRIPFKDLNEVITIKVGPREHIFRLHAKLLQQESDFFRAALSGGYSPDDVDNNGDGCPAIKPRAQTRAAFREALTRSVVLPGEDVDTFDYFATWLYTDQLYHPEVDADRPAFFLLLRLYALADRLLASSLQSQLIRRLEKRAAATNTAPTPADTKLLYESTHPQSEMRRAVVALFARMKTETLLSTQKGSWHPEFLRDLVVVLKKDGGKSKKKDKEKDKDRYKGKSSCI</sequence>
<dbReference type="EMBL" id="KV407456">
    <property type="protein sequence ID" value="KZF24370.1"/>
    <property type="molecule type" value="Genomic_DNA"/>
</dbReference>
<dbReference type="AlphaFoldDB" id="A0A165I4I1"/>
<protein>
    <recommendedName>
        <fullName evidence="2">BTB domain-containing protein</fullName>
    </recommendedName>
</protein>
<accession>A0A165I4I1</accession>
<dbReference type="SMART" id="SM00225">
    <property type="entry name" value="BTB"/>
    <property type="match status" value="1"/>
</dbReference>
<dbReference type="Proteomes" id="UP000076632">
    <property type="component" value="Unassembled WGS sequence"/>
</dbReference>
<dbReference type="PANTHER" id="PTHR47843:SF2">
    <property type="entry name" value="BTB DOMAIN-CONTAINING PROTEIN"/>
    <property type="match status" value="1"/>
</dbReference>